<dbReference type="Proteomes" id="UP001217838">
    <property type="component" value="Unassembled WGS sequence"/>
</dbReference>
<evidence type="ECO:0000313" key="2">
    <source>
        <dbReference type="Proteomes" id="UP001217838"/>
    </source>
</evidence>
<name>A0ABT5BNC7_9BACT</name>
<dbReference type="RefSeq" id="WP_272011039.1">
    <property type="nucleotide sequence ID" value="NZ_JAQNDN010000028.1"/>
</dbReference>
<comment type="caution">
    <text evidence="1">The sequence shown here is derived from an EMBL/GenBank/DDBJ whole genome shotgun (WGS) entry which is preliminary data.</text>
</comment>
<reference evidence="1 2" key="1">
    <citation type="submission" date="2022-11" db="EMBL/GenBank/DDBJ databases">
        <title>Minimal conservation of predation-associated metabolite biosynthetic gene clusters underscores biosynthetic potential of Myxococcota including descriptions for ten novel species: Archangium lansinium sp. nov., Myxococcus landrumus sp. nov., Nannocystis bai.</title>
        <authorList>
            <person name="Ahearne A."/>
            <person name="Stevens C."/>
            <person name="Dowd S."/>
        </authorList>
    </citation>
    <scope>NUCLEOTIDE SEQUENCE [LARGE SCALE GENOMIC DNA]</scope>
    <source>
        <strain evidence="1 2">NCELM</strain>
    </source>
</reference>
<organism evidence="1 2">
    <name type="scientific">Nannocystis radixulma</name>
    <dbReference type="NCBI Taxonomy" id="2995305"/>
    <lineage>
        <taxon>Bacteria</taxon>
        <taxon>Pseudomonadati</taxon>
        <taxon>Myxococcota</taxon>
        <taxon>Polyangia</taxon>
        <taxon>Nannocystales</taxon>
        <taxon>Nannocystaceae</taxon>
        <taxon>Nannocystis</taxon>
    </lineage>
</organism>
<dbReference type="EMBL" id="JAQNDN010000028">
    <property type="protein sequence ID" value="MDC0675677.1"/>
    <property type="molecule type" value="Genomic_DNA"/>
</dbReference>
<sequence>MRAGFVGLGLLGVACTGAGGDSVEEARGGAPATASEPVPLTLGDFALAVVPGALTGSRSLQLEMTARLNELLDASMVVRAKPVCRRGAKLVTDMQPIDLVEIKNMDAYGIGDTPRLRGLLFADVWTADMAGCQIDFQLASRVRTGATALTTICWKDGAVTTGACDPPPAPAGAPSASEPISVAEVGAAPEADNTLAVTVELDIHGDVHEDSFFVKSVCPVDGVALVDLRHLRNHQSPFRFLAGESLRRAARLYWPEGFGVAGPLDGCELTVGRWPGRQLEAPIELARACWKGGATVKGACAPTTAAPPPATPIGANSVKLSNVLIAGKPFADFVLLDLRADVTIVEPVTWDSNLDEVKIKCNGPAGVQEDTTYVGPANRSTERTFDSAGLHSLAPGETSRVGGEGFNMRQMKAVPETCEVTFTASVLQGEPFELARFCMRNAEVKPGACPEEQERKRR</sequence>
<evidence type="ECO:0000313" key="1">
    <source>
        <dbReference type="EMBL" id="MDC0675677.1"/>
    </source>
</evidence>
<gene>
    <name evidence="1" type="ORF">POL58_48565</name>
</gene>
<accession>A0ABT5BNC7</accession>
<protein>
    <recommendedName>
        <fullName evidence="3">Lipoprotein</fullName>
    </recommendedName>
</protein>
<dbReference type="PROSITE" id="PS51257">
    <property type="entry name" value="PROKAR_LIPOPROTEIN"/>
    <property type="match status" value="1"/>
</dbReference>
<evidence type="ECO:0008006" key="3">
    <source>
        <dbReference type="Google" id="ProtNLM"/>
    </source>
</evidence>
<proteinExistence type="predicted"/>
<keyword evidence="2" id="KW-1185">Reference proteome</keyword>